<dbReference type="EMBL" id="HBUF01033072">
    <property type="protein sequence ID" value="CAG6615496.1"/>
    <property type="molecule type" value="Transcribed_RNA"/>
</dbReference>
<evidence type="ECO:0000313" key="2">
    <source>
        <dbReference type="EMBL" id="CAG6615496.1"/>
    </source>
</evidence>
<organism evidence="2">
    <name type="scientific">Cacopsylla melanoneura</name>
    <dbReference type="NCBI Taxonomy" id="428564"/>
    <lineage>
        <taxon>Eukaryota</taxon>
        <taxon>Metazoa</taxon>
        <taxon>Ecdysozoa</taxon>
        <taxon>Arthropoda</taxon>
        <taxon>Hexapoda</taxon>
        <taxon>Insecta</taxon>
        <taxon>Pterygota</taxon>
        <taxon>Neoptera</taxon>
        <taxon>Paraneoptera</taxon>
        <taxon>Hemiptera</taxon>
        <taxon>Sternorrhyncha</taxon>
        <taxon>Psylloidea</taxon>
        <taxon>Psyllidae</taxon>
        <taxon>Psyllinae</taxon>
        <taxon>Cacopsylla</taxon>
    </lineage>
</organism>
<protein>
    <submittedName>
        <fullName evidence="2">Uncharacterized protein</fullName>
    </submittedName>
</protein>
<accession>A0A8D8M2C9</accession>
<evidence type="ECO:0000256" key="1">
    <source>
        <dbReference type="SAM" id="SignalP"/>
    </source>
</evidence>
<dbReference type="AlphaFoldDB" id="A0A8D8M2C9"/>
<proteinExistence type="predicted"/>
<reference evidence="2" key="1">
    <citation type="submission" date="2021-05" db="EMBL/GenBank/DDBJ databases">
        <authorList>
            <person name="Alioto T."/>
            <person name="Alioto T."/>
            <person name="Gomez Garrido J."/>
        </authorList>
    </citation>
    <scope>NUCLEOTIDE SEQUENCE</scope>
</reference>
<name>A0A8D8M2C9_9HEMI</name>
<feature type="chain" id="PRO_5034830099" evidence="1">
    <location>
        <begin position="18"/>
        <end position="119"/>
    </location>
</feature>
<keyword evidence="1" id="KW-0732">Signal</keyword>
<feature type="signal peptide" evidence="1">
    <location>
        <begin position="1"/>
        <end position="17"/>
    </location>
</feature>
<sequence>MLMFLTLTAFYLTSFSCILDVQKPKYNDFMAVIWGFFSEKVRFLGGFWSAMGFFCKSHLATLGTTYYTSVEKERVSEGTLKVLCVVCCCFLYSIPYEGKAMNLLRGLETRAADIEGGQL</sequence>